<feature type="transmembrane region" description="Helical" evidence="2">
    <location>
        <begin position="34"/>
        <end position="55"/>
    </location>
</feature>
<reference evidence="4 5" key="1">
    <citation type="submission" date="2008-09" db="EMBL/GenBank/DDBJ databases">
        <authorList>
            <person name="Fulton L."/>
            <person name="Clifton S."/>
            <person name="Fulton B."/>
            <person name="Xu J."/>
            <person name="Minx P."/>
            <person name="Pepin K.H."/>
            <person name="Johnson M."/>
            <person name="Thiruvilangam P."/>
            <person name="Bhonagiri V."/>
            <person name="Nash W.E."/>
            <person name="Mardis E.R."/>
            <person name="Wilson R.K."/>
        </authorList>
    </citation>
    <scope>NUCLEOTIDE SEQUENCE [LARGE SCALE GENOMIC DNA]</scope>
    <source>
        <strain evidence="4 5">DSM 13275</strain>
    </source>
</reference>
<dbReference type="InterPro" id="IPR011330">
    <property type="entry name" value="Glyco_hydro/deAcase_b/a-brl"/>
</dbReference>
<dbReference type="PANTHER" id="PTHR10587">
    <property type="entry name" value="GLYCOSYL TRANSFERASE-RELATED"/>
    <property type="match status" value="1"/>
</dbReference>
<dbReference type="HOGENOM" id="CLU_021264_6_3_9"/>
<evidence type="ECO:0000259" key="3">
    <source>
        <dbReference type="PROSITE" id="PS51677"/>
    </source>
</evidence>
<evidence type="ECO:0000313" key="5">
    <source>
        <dbReference type="Proteomes" id="UP000003178"/>
    </source>
</evidence>
<accession>B6FZJ0</accession>
<proteinExistence type="predicted"/>
<dbReference type="PANTHER" id="PTHR10587:SF125">
    <property type="entry name" value="POLYSACCHARIDE DEACETYLASE YHEN-RELATED"/>
    <property type="match status" value="1"/>
</dbReference>
<dbReference type="STRING" id="500633.CLOHIR_01294"/>
<evidence type="ECO:0000256" key="1">
    <source>
        <dbReference type="SAM" id="MobiDB-lite"/>
    </source>
</evidence>
<dbReference type="InterPro" id="IPR050248">
    <property type="entry name" value="Polysacc_deacetylase_ArnD"/>
</dbReference>
<reference evidence="4 5" key="2">
    <citation type="submission" date="2008-10" db="EMBL/GenBank/DDBJ databases">
        <title>Draft genome sequence of Clostridium hiranonis (DSM 13275).</title>
        <authorList>
            <person name="Sudarsanam P."/>
            <person name="Ley R."/>
            <person name="Guruge J."/>
            <person name="Turnbaugh P.J."/>
            <person name="Mahowald M."/>
            <person name="Liep D."/>
            <person name="Gordon J."/>
        </authorList>
    </citation>
    <scope>NUCLEOTIDE SEQUENCE [LARGE SCALE GENOMIC DNA]</scope>
    <source>
        <strain evidence="4 5">DSM 13275</strain>
    </source>
</reference>
<feature type="region of interest" description="Disordered" evidence="1">
    <location>
        <begin position="1"/>
        <end position="25"/>
    </location>
</feature>
<feature type="domain" description="NodB homology" evidence="3">
    <location>
        <begin position="96"/>
        <end position="275"/>
    </location>
</feature>
<protein>
    <submittedName>
        <fullName evidence="4">Polysaccharide deacetylase</fullName>
    </submittedName>
</protein>
<dbReference type="eggNOG" id="COG0726">
    <property type="taxonomic scope" value="Bacteria"/>
</dbReference>
<feature type="compositionally biased region" description="Basic residues" evidence="1">
    <location>
        <begin position="14"/>
        <end position="25"/>
    </location>
</feature>
<keyword evidence="2" id="KW-0812">Transmembrane</keyword>
<sequence>MTDNKETKKSTSQSKKKSAAKAAKRRKKKQQQRIIIIGAVVLIVAVCAVLFNVLAGNKVYDKSNPRSADLTTTTLTEMVENTSKEAEKGPEKTSGKTVYITIDDGPSKYTDQMLKILEKYNAKATFFMINGNMKAYPQQVKNIANSTSTAGFHSVTHDVKQLYKAPDAAKKEFDQCSKTYTDITGKTSKVIRIPFGSKPYTTQASYDNMVAAGYKIWDWNVDTNDWRGNAAQIMNVVKTYGNGHNVIILMHEKPQTLEAFDALVKYYADNGYEFAAVGQNEKPKNFWLQNLSLN</sequence>
<keyword evidence="2" id="KW-0472">Membrane</keyword>
<keyword evidence="5" id="KW-1185">Reference proteome</keyword>
<dbReference type="GO" id="GO:0016810">
    <property type="term" value="F:hydrolase activity, acting on carbon-nitrogen (but not peptide) bonds"/>
    <property type="evidence" value="ECO:0007669"/>
    <property type="project" value="InterPro"/>
</dbReference>
<dbReference type="RefSeq" id="WP_006440215.1">
    <property type="nucleotide sequence ID" value="NZ_DS995356.1"/>
</dbReference>
<dbReference type="CDD" id="cd10944">
    <property type="entry name" value="CE4_SmPgdA_like"/>
    <property type="match status" value="1"/>
</dbReference>
<dbReference type="OrthoDB" id="258610at2"/>
<dbReference type="Gene3D" id="3.20.20.370">
    <property type="entry name" value="Glycoside hydrolase/deacetylase"/>
    <property type="match status" value="1"/>
</dbReference>
<comment type="caution">
    <text evidence="4">The sequence shown here is derived from an EMBL/GenBank/DDBJ whole genome shotgun (WGS) entry which is preliminary data.</text>
</comment>
<dbReference type="Proteomes" id="UP000003178">
    <property type="component" value="Unassembled WGS sequence"/>
</dbReference>
<organism evidence="4 5">
    <name type="scientific">Peptacetobacter hiranonis (strain DSM 13275 / JCM 10541 / KCTC 15199 / TO-931)</name>
    <name type="common">Clostridium hiranonis</name>
    <dbReference type="NCBI Taxonomy" id="500633"/>
    <lineage>
        <taxon>Bacteria</taxon>
        <taxon>Bacillati</taxon>
        <taxon>Bacillota</taxon>
        <taxon>Clostridia</taxon>
        <taxon>Peptostreptococcales</taxon>
        <taxon>Peptostreptococcaceae</taxon>
        <taxon>Peptacetobacter</taxon>
    </lineage>
</organism>
<dbReference type="EMBL" id="ABWP01000055">
    <property type="protein sequence ID" value="EEA85061.1"/>
    <property type="molecule type" value="Genomic_DNA"/>
</dbReference>
<keyword evidence="2" id="KW-1133">Transmembrane helix</keyword>
<evidence type="ECO:0000256" key="2">
    <source>
        <dbReference type="SAM" id="Phobius"/>
    </source>
</evidence>
<dbReference type="Pfam" id="PF01522">
    <property type="entry name" value="Polysacc_deac_1"/>
    <property type="match status" value="1"/>
</dbReference>
<dbReference type="SUPFAM" id="SSF88713">
    <property type="entry name" value="Glycoside hydrolase/deacetylase"/>
    <property type="match status" value="1"/>
</dbReference>
<gene>
    <name evidence="4" type="ORF">CLOHIR_01294</name>
</gene>
<dbReference type="InterPro" id="IPR002509">
    <property type="entry name" value="NODB_dom"/>
</dbReference>
<dbReference type="PROSITE" id="PS51677">
    <property type="entry name" value="NODB"/>
    <property type="match status" value="1"/>
</dbReference>
<dbReference type="GO" id="GO:0005975">
    <property type="term" value="P:carbohydrate metabolic process"/>
    <property type="evidence" value="ECO:0007669"/>
    <property type="project" value="InterPro"/>
</dbReference>
<evidence type="ECO:0000313" key="4">
    <source>
        <dbReference type="EMBL" id="EEA85061.1"/>
    </source>
</evidence>
<name>B6FZJ0_PEPHT</name>
<dbReference type="AlphaFoldDB" id="B6FZJ0"/>